<accession>A0A8J5IJ83</accession>
<dbReference type="EMBL" id="JAENGY010000413">
    <property type="protein sequence ID" value="KAG6963601.1"/>
    <property type="molecule type" value="Genomic_DNA"/>
</dbReference>
<comment type="caution">
    <text evidence="1">The sequence shown here is derived from an EMBL/GenBank/DDBJ whole genome shotgun (WGS) entry which is preliminary data.</text>
</comment>
<dbReference type="Proteomes" id="UP000709295">
    <property type="component" value="Unassembled WGS sequence"/>
</dbReference>
<protein>
    <submittedName>
        <fullName evidence="1">Uncharacterized protein</fullName>
    </submittedName>
</protein>
<organism evidence="1 2">
    <name type="scientific">Phytophthora aleatoria</name>
    <dbReference type="NCBI Taxonomy" id="2496075"/>
    <lineage>
        <taxon>Eukaryota</taxon>
        <taxon>Sar</taxon>
        <taxon>Stramenopiles</taxon>
        <taxon>Oomycota</taxon>
        <taxon>Peronosporomycetes</taxon>
        <taxon>Peronosporales</taxon>
        <taxon>Peronosporaceae</taxon>
        <taxon>Phytophthora</taxon>
    </lineage>
</organism>
<name>A0A8J5IJ83_9STRA</name>
<proteinExistence type="predicted"/>
<reference evidence="1" key="1">
    <citation type="submission" date="2021-01" db="EMBL/GenBank/DDBJ databases">
        <title>Phytophthora aleatoria, a newly-described species from Pinus radiata is distinct from Phytophthora cactorum isolates based on comparative genomics.</title>
        <authorList>
            <person name="Mcdougal R."/>
            <person name="Panda P."/>
            <person name="Williams N."/>
            <person name="Studholme D.J."/>
        </authorList>
    </citation>
    <scope>NUCLEOTIDE SEQUENCE</scope>
    <source>
        <strain evidence="1">NZFS 4037</strain>
    </source>
</reference>
<dbReference type="AlphaFoldDB" id="A0A8J5IJ83"/>
<gene>
    <name evidence="1" type="ORF">JG688_00008082</name>
</gene>
<evidence type="ECO:0000313" key="1">
    <source>
        <dbReference type="EMBL" id="KAG6963601.1"/>
    </source>
</evidence>
<evidence type="ECO:0000313" key="2">
    <source>
        <dbReference type="Proteomes" id="UP000709295"/>
    </source>
</evidence>
<keyword evidence="2" id="KW-1185">Reference proteome</keyword>
<sequence length="160" mass="17657">MNLSYHELLSRWMHEQVTNSRTAVGESLSLRAIRNELKSNAADVIAKPKPRTMTCFTAMTCATDRQSDSEQERDQPAVKNRVERRGDVDLAAPDVSFDCLVSMGEILALLLEICIYSRMTPGGNVQCVKLHTEPVAAAYSCSDGGNDGGSDFRARRCRSD</sequence>